<evidence type="ECO:0000313" key="11">
    <source>
        <dbReference type="Proteomes" id="UP000298327"/>
    </source>
</evidence>
<dbReference type="CDD" id="cd11082">
    <property type="entry name" value="CYP61_CYP710"/>
    <property type="match status" value="1"/>
</dbReference>
<keyword evidence="7 8" id="KW-0349">Heme</keyword>
<keyword evidence="9" id="KW-0472">Membrane</keyword>
<gene>
    <name evidence="10" type="ORF">EVG20_g8886</name>
</gene>
<protein>
    <recommendedName>
        <fullName evidence="6">sterol 22-desaturase</fullName>
        <ecNumber evidence="6">1.14.19.41</ecNumber>
    </recommendedName>
</protein>
<dbReference type="OrthoDB" id="1372046at2759"/>
<dbReference type="STRING" id="205917.A0A4Y9Y6W8"/>
<comment type="similarity">
    <text evidence="2 8">Belongs to the cytochrome P450 family.</text>
</comment>
<evidence type="ECO:0000256" key="5">
    <source>
        <dbReference type="ARBA" id="ARBA00023004"/>
    </source>
</evidence>
<dbReference type="PANTHER" id="PTHR24286">
    <property type="entry name" value="CYTOCHROME P450 26"/>
    <property type="match status" value="1"/>
</dbReference>
<feature type="transmembrane region" description="Helical" evidence="9">
    <location>
        <begin position="89"/>
        <end position="108"/>
    </location>
</feature>
<name>A0A4Y9Y6W8_9AGAM</name>
<dbReference type="InterPro" id="IPR001128">
    <property type="entry name" value="Cyt_P450"/>
</dbReference>
<evidence type="ECO:0000256" key="4">
    <source>
        <dbReference type="ARBA" id="ARBA00023002"/>
    </source>
</evidence>
<accession>A0A4Y9Y6W8</accession>
<dbReference type="EMBL" id="SEOQ01000819">
    <property type="protein sequence ID" value="TFY56539.1"/>
    <property type="molecule type" value="Genomic_DNA"/>
</dbReference>
<evidence type="ECO:0000256" key="9">
    <source>
        <dbReference type="SAM" id="Phobius"/>
    </source>
</evidence>
<evidence type="ECO:0000256" key="7">
    <source>
        <dbReference type="PIRSR" id="PIRSR602403-1"/>
    </source>
</evidence>
<proteinExistence type="inferred from homology"/>
<dbReference type="GO" id="GO:0020037">
    <property type="term" value="F:heme binding"/>
    <property type="evidence" value="ECO:0007669"/>
    <property type="project" value="InterPro"/>
</dbReference>
<dbReference type="PROSITE" id="PS00086">
    <property type="entry name" value="CYTOCHROME_P450"/>
    <property type="match status" value="1"/>
</dbReference>
<keyword evidence="4 8" id="KW-0560">Oxidoreductase</keyword>
<dbReference type="Proteomes" id="UP000298327">
    <property type="component" value="Unassembled WGS sequence"/>
</dbReference>
<evidence type="ECO:0000256" key="1">
    <source>
        <dbReference type="ARBA" id="ARBA00001971"/>
    </source>
</evidence>
<keyword evidence="8" id="KW-0503">Monooxygenase</keyword>
<dbReference type="PANTHER" id="PTHR24286:SF228">
    <property type="entry name" value="C-22 STEROL DESATURASE ERG5"/>
    <property type="match status" value="1"/>
</dbReference>
<keyword evidence="5 7" id="KW-0408">Iron</keyword>
<dbReference type="InterPro" id="IPR002403">
    <property type="entry name" value="Cyt_P450_E_grp-IV"/>
</dbReference>
<keyword evidence="11" id="KW-1185">Reference proteome</keyword>
<comment type="cofactor">
    <cofactor evidence="1 7">
        <name>heme</name>
        <dbReference type="ChEBI" id="CHEBI:30413"/>
    </cofactor>
</comment>
<dbReference type="PRINTS" id="PR00385">
    <property type="entry name" value="P450"/>
</dbReference>
<sequence>MAAPFNFSAEAPAPASAYPIPFPAFLTSASGVVSWVYTTAAILAGLLILEQTVYRHKKRHLPGDKWTIPLIGKFADSVKPTMEGYMKQWNSGALSAISVFNIFIVMASSNEYSRKILNSPNHAEPCLVHSAKQVLLPENWVFLTGKTHVEYRRGLNHLFTRKALGIYVGIMDSIMRQHLTKWLKAAAATSGPLPIMMPVRDLNMDTSLRVFCGNHIPEHAAQEINEKYWSITLALELVNFPLAIPGTKVYRAIQARKVAMKWLELAAHNSKIAMAQGKEPECMLDEWLNILSDPLWKGRRDFSDHEMAMVVFSFLFASQDAMSSGLIYGFQHLADHPDILAKIREEQYRVRGNDVDKALTLEMLDEMPYLKAVVKESLRVKPPVTMVPYKATKAFPIADDYTVPANSMVIPSFYNSLHDPEVYPEPDALLPDRWLDPNNSANTNPKNYLVFGSGPHKCIGIEYATMSIALALATASVLSNWEHVVTPQSEKVRCVPASSPSPLSNAQLTIVMPEQNHCHPVPRRRMPDEVHAPAAAMNDERSGSSTTLCFVPLFQCMSNGSLLAAVMHACLLVEFVVCARGYGCGRPDMVGWDQLRGFTDTSVTGSDSLNKQNGDLRQRISSRASNTHDAFECVGQDDQFLRDAIVPAQTAMNCCTWVQMLIRFDPSTSLNPILSPPTVGSP</sequence>
<dbReference type="InterPro" id="IPR017972">
    <property type="entry name" value="Cyt_P450_CS"/>
</dbReference>
<dbReference type="PRINTS" id="PR00465">
    <property type="entry name" value="EP450IV"/>
</dbReference>
<dbReference type="GO" id="GO:0016125">
    <property type="term" value="P:sterol metabolic process"/>
    <property type="evidence" value="ECO:0007669"/>
    <property type="project" value="TreeGrafter"/>
</dbReference>
<reference evidence="10 11" key="1">
    <citation type="submission" date="2019-02" db="EMBL/GenBank/DDBJ databases">
        <title>Genome sequencing of the rare red list fungi Dentipellis fragilis.</title>
        <authorList>
            <person name="Buettner E."/>
            <person name="Kellner H."/>
        </authorList>
    </citation>
    <scope>NUCLEOTIDE SEQUENCE [LARGE SCALE GENOMIC DNA]</scope>
    <source>
        <strain evidence="10 11">DSM 105465</strain>
    </source>
</reference>
<evidence type="ECO:0000256" key="2">
    <source>
        <dbReference type="ARBA" id="ARBA00010617"/>
    </source>
</evidence>
<keyword evidence="9" id="KW-0812">Transmembrane</keyword>
<keyword evidence="3 7" id="KW-0479">Metal-binding</keyword>
<dbReference type="GO" id="GO:0004497">
    <property type="term" value="F:monooxygenase activity"/>
    <property type="evidence" value="ECO:0007669"/>
    <property type="project" value="UniProtKB-KW"/>
</dbReference>
<feature type="binding site" description="axial binding residue" evidence="7">
    <location>
        <position position="458"/>
    </location>
    <ligand>
        <name>heme</name>
        <dbReference type="ChEBI" id="CHEBI:30413"/>
    </ligand>
    <ligandPart>
        <name>Fe</name>
        <dbReference type="ChEBI" id="CHEBI:18248"/>
    </ligandPart>
</feature>
<dbReference type="SUPFAM" id="SSF48264">
    <property type="entry name" value="Cytochrome P450"/>
    <property type="match status" value="1"/>
</dbReference>
<organism evidence="10 11">
    <name type="scientific">Dentipellis fragilis</name>
    <dbReference type="NCBI Taxonomy" id="205917"/>
    <lineage>
        <taxon>Eukaryota</taxon>
        <taxon>Fungi</taxon>
        <taxon>Dikarya</taxon>
        <taxon>Basidiomycota</taxon>
        <taxon>Agaricomycotina</taxon>
        <taxon>Agaricomycetes</taxon>
        <taxon>Russulales</taxon>
        <taxon>Hericiaceae</taxon>
        <taxon>Dentipellis</taxon>
    </lineage>
</organism>
<dbReference type="InterPro" id="IPR036396">
    <property type="entry name" value="Cyt_P450_sf"/>
</dbReference>
<dbReference type="AlphaFoldDB" id="A0A4Y9Y6W8"/>
<keyword evidence="9" id="KW-1133">Transmembrane helix</keyword>
<dbReference type="EC" id="1.14.19.41" evidence="6"/>
<evidence type="ECO:0000256" key="3">
    <source>
        <dbReference type="ARBA" id="ARBA00022723"/>
    </source>
</evidence>
<dbReference type="FunFam" id="1.10.630.10:FF:000021">
    <property type="entry name" value="Cytochrome P450 61"/>
    <property type="match status" value="1"/>
</dbReference>
<evidence type="ECO:0000256" key="8">
    <source>
        <dbReference type="RuleBase" id="RU000461"/>
    </source>
</evidence>
<feature type="transmembrane region" description="Helical" evidence="9">
    <location>
        <begin position="20"/>
        <end position="49"/>
    </location>
</feature>
<comment type="caution">
    <text evidence="10">The sequence shown here is derived from an EMBL/GenBank/DDBJ whole genome shotgun (WGS) entry which is preliminary data.</text>
</comment>
<evidence type="ECO:0000313" key="10">
    <source>
        <dbReference type="EMBL" id="TFY56539.1"/>
    </source>
</evidence>
<dbReference type="Pfam" id="PF00067">
    <property type="entry name" value="p450"/>
    <property type="match status" value="1"/>
</dbReference>
<evidence type="ECO:0000256" key="6">
    <source>
        <dbReference type="ARBA" id="ARBA00039038"/>
    </source>
</evidence>
<dbReference type="GO" id="GO:0000249">
    <property type="term" value="F:C-22 sterol desaturase (NADPH) activity"/>
    <property type="evidence" value="ECO:0007669"/>
    <property type="project" value="UniProtKB-EC"/>
</dbReference>
<dbReference type="Gene3D" id="1.10.630.10">
    <property type="entry name" value="Cytochrome P450"/>
    <property type="match status" value="1"/>
</dbReference>
<dbReference type="GO" id="GO:0005506">
    <property type="term" value="F:iron ion binding"/>
    <property type="evidence" value="ECO:0007669"/>
    <property type="project" value="InterPro"/>
</dbReference>